<keyword evidence="1" id="KW-1133">Transmembrane helix</keyword>
<proteinExistence type="predicted"/>
<sequence length="149" mass="16302">MTDAEFHEALGRIRRRHWLHYGAQALLMGGAVLATGPRMAVGAAANPRLATWPALLLLGALVPVVGALLYAVSRGLRPNLRRPYAENLRIYQARTLLRDSLLSLLALPLLASYVVTQQATDLAICGGLLLVLGRLTVPSVKTYQRWLVR</sequence>
<accession>A0A2Z3GLD0</accession>
<feature type="transmembrane region" description="Helical" evidence="1">
    <location>
        <begin position="52"/>
        <end position="72"/>
    </location>
</feature>
<reference evidence="3" key="1">
    <citation type="submission" date="2018-04" db="EMBL/GenBank/DDBJ databases">
        <title>Complete genome of Antarctic heterotrophic bacterium Hymenobacter nivis.</title>
        <authorList>
            <person name="Terashima M."/>
        </authorList>
    </citation>
    <scope>NUCLEOTIDE SEQUENCE [LARGE SCALE GENOMIC DNA]</scope>
    <source>
        <strain evidence="3">NBRC 111535</strain>
    </source>
</reference>
<keyword evidence="3" id="KW-1185">Reference proteome</keyword>
<organism evidence="2 3">
    <name type="scientific">Hymenobacter nivis</name>
    <dbReference type="NCBI Taxonomy" id="1850093"/>
    <lineage>
        <taxon>Bacteria</taxon>
        <taxon>Pseudomonadati</taxon>
        <taxon>Bacteroidota</taxon>
        <taxon>Cytophagia</taxon>
        <taxon>Cytophagales</taxon>
        <taxon>Hymenobacteraceae</taxon>
        <taxon>Hymenobacter</taxon>
    </lineage>
</organism>
<dbReference type="RefSeq" id="WP_109655977.1">
    <property type="nucleotide sequence ID" value="NZ_CP029145.1"/>
</dbReference>
<keyword evidence="1" id="KW-0812">Transmembrane</keyword>
<evidence type="ECO:0000313" key="3">
    <source>
        <dbReference type="Proteomes" id="UP000245999"/>
    </source>
</evidence>
<evidence type="ECO:0000256" key="1">
    <source>
        <dbReference type="SAM" id="Phobius"/>
    </source>
</evidence>
<name>A0A2Z3GLD0_9BACT</name>
<dbReference type="EMBL" id="CP029145">
    <property type="protein sequence ID" value="AWM32882.1"/>
    <property type="molecule type" value="Genomic_DNA"/>
</dbReference>
<gene>
    <name evidence="2" type="ORF">DDQ68_08860</name>
</gene>
<dbReference type="KEGG" id="hnv:DDQ68_08860"/>
<feature type="transmembrane region" description="Helical" evidence="1">
    <location>
        <begin position="21"/>
        <end position="40"/>
    </location>
</feature>
<dbReference type="Proteomes" id="UP000245999">
    <property type="component" value="Chromosome"/>
</dbReference>
<dbReference type="OrthoDB" id="884420at2"/>
<keyword evidence="1" id="KW-0472">Membrane</keyword>
<dbReference type="AlphaFoldDB" id="A0A2Z3GLD0"/>
<evidence type="ECO:0000313" key="2">
    <source>
        <dbReference type="EMBL" id="AWM32882.1"/>
    </source>
</evidence>
<protein>
    <submittedName>
        <fullName evidence="2">Uncharacterized protein</fullName>
    </submittedName>
</protein>